<dbReference type="HOGENOM" id="CLU_471564_0_0_10"/>
<dbReference type="KEGG" id="asl:Aeqsu_2848"/>
<sequence>MKNLLLFSTILLTTAGAFAQLTVKPAGLGASATDSYIYVKDQILYVKGDVNLTKNNPLGDQVASIYLRNNGQLIQGGTGSNNSGNGYLSVQQNTKPTNAFAYYYWCSPVGNTTVGGVGNTNFGLGSIYQDTNARIGEGTKAQLSVNISGKEGFNDPLTISKRWMYIHPTPGTEAEGNYTRINASNGAKAGDGFTMKGVNTGDLGNNTATTTLDQLYEFRGRPNNGDFLIPVSGPVPTGNGTDAMMTLTGNPYPSALDLTQVFNESGNTSLNSIFYYDEDRTKMTHNYSGKPFGYGVWIPGVSGNGEFTNATFYIWNASGGSSGGTPSTRTDFPTRYAPIGQGFMFVGNSLGTVTIKNSHRVFEKEGSGSVFFRPTFDDTNYEETITQDDLSSISTSSEELDTRTPQMRLYVVFDDALTRDILLVFSDQASDGYDRGMDGLSPGGMKSDAYFPVGPDNDRLPYVINSVNYDESKQIPIAFKIKNTSKIRLVVAEEVKKPYQRAYLFDRQENTYKQLTNASIAGVNLTLPPGNYDNRFFIVFHNPDAKRDTPQSEIDAKEAIVASVDFFQNNPAHQLEVRNPKGYTIKSAAIYDMSGKLVIQEKNLGANNKYSFNTGNLSDGVYLVKLTTSEDITIDYRAIVHNK</sequence>
<feature type="signal peptide" evidence="2">
    <location>
        <begin position="1"/>
        <end position="19"/>
    </location>
</feature>
<dbReference type="eggNOG" id="COG1345">
    <property type="taxonomic scope" value="Bacteria"/>
</dbReference>
<organism evidence="4 5">
    <name type="scientific">Aequorivita sublithincola (strain DSM 14238 / LMG 21431 / ACAM 643 / 9-3)</name>
    <dbReference type="NCBI Taxonomy" id="746697"/>
    <lineage>
        <taxon>Bacteria</taxon>
        <taxon>Pseudomonadati</taxon>
        <taxon>Bacteroidota</taxon>
        <taxon>Flavobacteriia</taxon>
        <taxon>Flavobacteriales</taxon>
        <taxon>Flavobacteriaceae</taxon>
        <taxon>Aequorivita</taxon>
    </lineage>
</organism>
<feature type="chain" id="PRO_5003683873" description="Secretion system C-terminal sorting domain-containing protein" evidence="2">
    <location>
        <begin position="20"/>
        <end position="643"/>
    </location>
</feature>
<protein>
    <recommendedName>
        <fullName evidence="3">Secretion system C-terminal sorting domain-containing protein</fullName>
    </recommendedName>
</protein>
<evidence type="ECO:0000313" key="5">
    <source>
        <dbReference type="Proteomes" id="UP000006049"/>
    </source>
</evidence>
<evidence type="ECO:0000259" key="3">
    <source>
        <dbReference type="Pfam" id="PF18962"/>
    </source>
</evidence>
<dbReference type="Pfam" id="PF18962">
    <property type="entry name" value="Por_Secre_tail"/>
    <property type="match status" value="1"/>
</dbReference>
<keyword evidence="1 2" id="KW-0732">Signal</keyword>
<dbReference type="NCBIfam" id="TIGR04183">
    <property type="entry name" value="Por_Secre_tail"/>
    <property type="match status" value="1"/>
</dbReference>
<dbReference type="InterPro" id="IPR026444">
    <property type="entry name" value="Secre_tail"/>
</dbReference>
<gene>
    <name evidence="4" type="ordered locus">Aeqsu_2848</name>
</gene>
<feature type="domain" description="Secretion system C-terminal sorting" evidence="3">
    <location>
        <begin position="574"/>
        <end position="634"/>
    </location>
</feature>
<dbReference type="Proteomes" id="UP000006049">
    <property type="component" value="Chromosome"/>
</dbReference>
<reference evidence="4 5" key="1">
    <citation type="submission" date="2012-06" db="EMBL/GenBank/DDBJ databases">
        <title>The complete genome of Aequorivita sublithincola DSM 14238.</title>
        <authorList>
            <consortium name="US DOE Joint Genome Institute (JGI-PGF)"/>
            <person name="Lucas S."/>
            <person name="Copeland A."/>
            <person name="Lapidus A."/>
            <person name="Goodwin L."/>
            <person name="Pitluck S."/>
            <person name="Peters L."/>
            <person name="Munk A.C.C."/>
            <person name="Kyrpides N."/>
            <person name="Mavromatis K."/>
            <person name="Pagani I."/>
            <person name="Ivanova N."/>
            <person name="Ovchinnikova G."/>
            <person name="Zeytun A."/>
            <person name="Detter J.C."/>
            <person name="Han C."/>
            <person name="Land M."/>
            <person name="Hauser L."/>
            <person name="Markowitz V."/>
            <person name="Cheng J.-F."/>
            <person name="Hugenholtz P."/>
            <person name="Woyke T."/>
            <person name="Wu D."/>
            <person name="Tindall B."/>
            <person name="Faehnrich R."/>
            <person name="Brambilla E."/>
            <person name="Klenk H.-P."/>
            <person name="Eisen J.A."/>
        </authorList>
    </citation>
    <scope>NUCLEOTIDE SEQUENCE [LARGE SCALE GENOMIC DNA]</scope>
    <source>
        <strain evidence="5">DSM 14238 / LMG 21431 / ACAM 643 / 9-3</strain>
    </source>
</reference>
<evidence type="ECO:0000256" key="1">
    <source>
        <dbReference type="ARBA" id="ARBA00022729"/>
    </source>
</evidence>
<dbReference type="RefSeq" id="WP_014783544.1">
    <property type="nucleotide sequence ID" value="NC_018013.1"/>
</dbReference>
<name>I3YZ77_AEQSU</name>
<dbReference type="OrthoDB" id="2582440at2"/>
<evidence type="ECO:0000256" key="2">
    <source>
        <dbReference type="SAM" id="SignalP"/>
    </source>
</evidence>
<dbReference type="EMBL" id="CP003280">
    <property type="protein sequence ID" value="AFL82295.1"/>
    <property type="molecule type" value="Genomic_DNA"/>
</dbReference>
<dbReference type="AlphaFoldDB" id="I3YZ77"/>
<dbReference type="STRING" id="746697.Aeqsu_2848"/>
<evidence type="ECO:0000313" key="4">
    <source>
        <dbReference type="EMBL" id="AFL82295.1"/>
    </source>
</evidence>
<keyword evidence="5" id="KW-1185">Reference proteome</keyword>
<accession>I3YZ77</accession>
<proteinExistence type="predicted"/>
<dbReference type="PATRIC" id="fig|746697.3.peg.2901"/>